<dbReference type="PANTHER" id="PTHR43943:SF2">
    <property type="entry name" value="DEHYDROGENASE_REDUCTASE 4"/>
    <property type="match status" value="1"/>
</dbReference>
<dbReference type="CDD" id="cd05233">
    <property type="entry name" value="SDR_c"/>
    <property type="match status" value="1"/>
</dbReference>
<dbReference type="PANTHER" id="PTHR43943">
    <property type="entry name" value="DEHYDROGENASE/REDUCTASE (SDR FAMILY) MEMBER 4"/>
    <property type="match status" value="1"/>
</dbReference>
<gene>
    <name evidence="3" type="ORF">GCM10009115_05060</name>
</gene>
<dbReference type="PRINTS" id="PR00081">
    <property type="entry name" value="GDHRDH"/>
</dbReference>
<dbReference type="SUPFAM" id="SSF51735">
    <property type="entry name" value="NAD(P)-binding Rossmann-fold domains"/>
    <property type="match status" value="1"/>
</dbReference>
<sequence>MSRLEGKRILITGSTRGIGFGMAEKMAALGASLILTGRDQAAADAAAAGLASATGAKVAGLGAPLTDEDAVNGLVDRAAAIFGGIDVLVNNAGVDSDGPALDHALEDWRRVIHVNLEVPFRLAQQAARHFLSDGKGGVVINVASVAGFKAIDEASSYVASKHGLVGLTKVLALEWGPKNIRVCGIAPGLIKTDMTHYIWGNEAGQAYVNNKIPIRRIGLPSDIGALTAFLASEDAGFIHGETIIVDGGATID</sequence>
<dbReference type="Gene3D" id="3.40.50.720">
    <property type="entry name" value="NAD(P)-binding Rossmann-like Domain"/>
    <property type="match status" value="1"/>
</dbReference>
<dbReference type="SMART" id="SM00822">
    <property type="entry name" value="PKS_KR"/>
    <property type="match status" value="1"/>
</dbReference>
<protein>
    <submittedName>
        <fullName evidence="3">Glucose 1-dehydrogenase</fullName>
    </submittedName>
</protein>
<dbReference type="PROSITE" id="PS00061">
    <property type="entry name" value="ADH_SHORT"/>
    <property type="match status" value="1"/>
</dbReference>
<comment type="similarity">
    <text evidence="1">Belongs to the short-chain dehydrogenases/reductases (SDR) family.</text>
</comment>
<dbReference type="EMBL" id="BAAAFE010000003">
    <property type="protein sequence ID" value="GAA0861630.1"/>
    <property type="molecule type" value="Genomic_DNA"/>
</dbReference>
<comment type="caution">
    <text evidence="3">The sequence shown here is derived from an EMBL/GenBank/DDBJ whole genome shotgun (WGS) entry which is preliminary data.</text>
</comment>
<dbReference type="InterPro" id="IPR002347">
    <property type="entry name" value="SDR_fam"/>
</dbReference>
<name>A0ABP3XAY0_9SPHN</name>
<dbReference type="InterPro" id="IPR036291">
    <property type="entry name" value="NAD(P)-bd_dom_sf"/>
</dbReference>
<evidence type="ECO:0000259" key="2">
    <source>
        <dbReference type="SMART" id="SM00822"/>
    </source>
</evidence>
<evidence type="ECO:0000313" key="3">
    <source>
        <dbReference type="EMBL" id="GAA0861630.1"/>
    </source>
</evidence>
<reference evidence="4" key="1">
    <citation type="journal article" date="2019" name="Int. J. Syst. Evol. Microbiol.">
        <title>The Global Catalogue of Microorganisms (GCM) 10K type strain sequencing project: providing services to taxonomists for standard genome sequencing and annotation.</title>
        <authorList>
            <consortium name="The Broad Institute Genomics Platform"/>
            <consortium name="The Broad Institute Genome Sequencing Center for Infectious Disease"/>
            <person name="Wu L."/>
            <person name="Ma J."/>
        </authorList>
    </citation>
    <scope>NUCLEOTIDE SEQUENCE [LARGE SCALE GENOMIC DNA]</scope>
    <source>
        <strain evidence="4">JCM 15910</strain>
    </source>
</reference>
<dbReference type="Pfam" id="PF13561">
    <property type="entry name" value="adh_short_C2"/>
    <property type="match status" value="1"/>
</dbReference>
<proteinExistence type="inferred from homology"/>
<accession>A0ABP3XAY0</accession>
<keyword evidence="4" id="KW-1185">Reference proteome</keyword>
<dbReference type="RefSeq" id="WP_215355827.1">
    <property type="nucleotide sequence ID" value="NZ_BAAAFE010000003.1"/>
</dbReference>
<feature type="domain" description="Ketoreductase" evidence="2">
    <location>
        <begin position="7"/>
        <end position="178"/>
    </location>
</feature>
<evidence type="ECO:0000313" key="4">
    <source>
        <dbReference type="Proteomes" id="UP001500738"/>
    </source>
</evidence>
<dbReference type="Proteomes" id="UP001500738">
    <property type="component" value="Unassembled WGS sequence"/>
</dbReference>
<evidence type="ECO:0000256" key="1">
    <source>
        <dbReference type="ARBA" id="ARBA00006484"/>
    </source>
</evidence>
<dbReference type="NCBIfam" id="NF005559">
    <property type="entry name" value="PRK07231.1"/>
    <property type="match status" value="1"/>
</dbReference>
<dbReference type="PRINTS" id="PR00080">
    <property type="entry name" value="SDRFAMILY"/>
</dbReference>
<organism evidence="3 4">
    <name type="scientific">Sphingopyxis soli</name>
    <dbReference type="NCBI Taxonomy" id="592051"/>
    <lineage>
        <taxon>Bacteria</taxon>
        <taxon>Pseudomonadati</taxon>
        <taxon>Pseudomonadota</taxon>
        <taxon>Alphaproteobacteria</taxon>
        <taxon>Sphingomonadales</taxon>
        <taxon>Sphingomonadaceae</taxon>
        <taxon>Sphingopyxis</taxon>
    </lineage>
</organism>
<dbReference type="InterPro" id="IPR057326">
    <property type="entry name" value="KR_dom"/>
</dbReference>
<dbReference type="InterPro" id="IPR020904">
    <property type="entry name" value="Sc_DH/Rdtase_CS"/>
</dbReference>